<keyword evidence="3" id="KW-0808">Transferase</keyword>
<dbReference type="SUPFAM" id="SSF53756">
    <property type="entry name" value="UDP-Glycosyltransferase/glycogen phosphorylase"/>
    <property type="match status" value="1"/>
</dbReference>
<dbReference type="PANTHER" id="PTHR48047">
    <property type="entry name" value="GLYCOSYLTRANSFERASE"/>
    <property type="match status" value="1"/>
</dbReference>
<dbReference type="PANTHER" id="PTHR48047:SF8">
    <property type="entry name" value="FLAVONOL 3-O-GLUCOSYLTRANSFERASE UGT89B1"/>
    <property type="match status" value="1"/>
</dbReference>
<dbReference type="FunFam" id="3.40.50.2000:FF:000064">
    <property type="entry name" value="Glycosyltransferase"/>
    <property type="match status" value="1"/>
</dbReference>
<dbReference type="CDD" id="cd03784">
    <property type="entry name" value="GT1_Gtf-like"/>
    <property type="match status" value="1"/>
</dbReference>
<sequence>MTTPGSEAQAHILIFPYPAQGHMISLLDLTHQLSLRGLTITILVTPKNLPLLNPLLSKNPSIKTLVLPFPTHPSIPHGLENCKDLPPNSFAFMTAALGGLYEPLLNWFKTHPSPPVAIISDMFLGWTHRLACELNVRRFVFSPSGAMALSVGFSLWKDNPRRKNEDDRNEVISFPKIPNCPKYPWWQISPIYRRYVHGHPNGEFIRDIMVANTESWGLVINSFTELEASYLDHLREKMGQDRVWAVGPLLPPRSKDDVSGPSERGGSSSAPVQELMAWLDSCEDHSVVYVCFGSQALLTSDQIEAVASGLDQSGIRFIWATKEPANAQVDGRYGTLPIEFEQKVAGRGIIVRGWAPQVMILGHRAVGSFLTHCGWNSVLEGLVAGVPMLAWPMGADQFVDADLLDELKVGERVCEGAGTVPNSTELARAVRESVSDNEDRRKRAKEISRAAVDAIKDDGSSATDLDGLVTHLGGLALKSM</sequence>
<dbReference type="AlphaFoldDB" id="A0A9Q0G606"/>
<comment type="similarity">
    <text evidence="1">Belongs to the UDP-glycosyltransferase family.</text>
</comment>
<keyword evidence="6" id="KW-1185">Reference proteome</keyword>
<keyword evidence="2" id="KW-0328">Glycosyltransferase</keyword>
<dbReference type="Proteomes" id="UP001141552">
    <property type="component" value="Unassembled WGS sequence"/>
</dbReference>
<reference evidence="5" key="1">
    <citation type="submission" date="2022-02" db="EMBL/GenBank/DDBJ databases">
        <authorList>
            <person name="Henning P.M."/>
            <person name="McCubbin A.G."/>
            <person name="Shore J.S."/>
        </authorList>
    </citation>
    <scope>NUCLEOTIDE SEQUENCE</scope>
    <source>
        <strain evidence="5">F60SS</strain>
        <tissue evidence="5">Leaves</tissue>
    </source>
</reference>
<dbReference type="OrthoDB" id="5835829at2759"/>
<proteinExistence type="inferred from homology"/>
<name>A0A9Q0G606_9ROSI</name>
<dbReference type="FunFam" id="3.40.50.2000:FF:000143">
    <property type="entry name" value="UDP-glycosyltransferase 89B1"/>
    <property type="match status" value="1"/>
</dbReference>
<feature type="region of interest" description="Disordered" evidence="4">
    <location>
        <begin position="248"/>
        <end position="269"/>
    </location>
</feature>
<dbReference type="Gene3D" id="3.40.50.2000">
    <property type="entry name" value="Glycogen Phosphorylase B"/>
    <property type="match status" value="2"/>
</dbReference>
<gene>
    <name evidence="5" type="ORF">Tsubulata_039309</name>
</gene>
<evidence type="ECO:0000313" key="5">
    <source>
        <dbReference type="EMBL" id="KAJ4843867.1"/>
    </source>
</evidence>
<accession>A0A9Q0G606</accession>
<evidence type="ECO:0000313" key="6">
    <source>
        <dbReference type="Proteomes" id="UP001141552"/>
    </source>
</evidence>
<evidence type="ECO:0000256" key="4">
    <source>
        <dbReference type="SAM" id="MobiDB-lite"/>
    </source>
</evidence>
<reference evidence="5" key="2">
    <citation type="journal article" date="2023" name="Plants (Basel)">
        <title>Annotation of the Turnera subulata (Passifloraceae) Draft Genome Reveals the S-Locus Evolved after the Divergence of Turneroideae from Passifloroideae in a Stepwise Manner.</title>
        <authorList>
            <person name="Henning P.M."/>
            <person name="Roalson E.H."/>
            <person name="Mir W."/>
            <person name="McCubbin A.G."/>
            <person name="Shore J.S."/>
        </authorList>
    </citation>
    <scope>NUCLEOTIDE SEQUENCE</scope>
    <source>
        <strain evidence="5">F60SS</strain>
    </source>
</reference>
<dbReference type="GO" id="GO:0035251">
    <property type="term" value="F:UDP-glucosyltransferase activity"/>
    <property type="evidence" value="ECO:0007669"/>
    <property type="project" value="TreeGrafter"/>
</dbReference>
<evidence type="ECO:0000256" key="2">
    <source>
        <dbReference type="ARBA" id="ARBA00022676"/>
    </source>
</evidence>
<dbReference type="EMBL" id="JAKUCV010002121">
    <property type="protein sequence ID" value="KAJ4843867.1"/>
    <property type="molecule type" value="Genomic_DNA"/>
</dbReference>
<evidence type="ECO:0000256" key="3">
    <source>
        <dbReference type="ARBA" id="ARBA00022679"/>
    </source>
</evidence>
<protein>
    <recommendedName>
        <fullName evidence="7">Glycosyltransferase</fullName>
    </recommendedName>
</protein>
<dbReference type="InterPro" id="IPR002213">
    <property type="entry name" value="UDP_glucos_trans"/>
</dbReference>
<dbReference type="Pfam" id="PF00201">
    <property type="entry name" value="UDPGT"/>
    <property type="match status" value="1"/>
</dbReference>
<comment type="caution">
    <text evidence="5">The sequence shown here is derived from an EMBL/GenBank/DDBJ whole genome shotgun (WGS) entry which is preliminary data.</text>
</comment>
<evidence type="ECO:0000256" key="1">
    <source>
        <dbReference type="ARBA" id="ARBA00009995"/>
    </source>
</evidence>
<evidence type="ECO:0008006" key="7">
    <source>
        <dbReference type="Google" id="ProtNLM"/>
    </source>
</evidence>
<organism evidence="5 6">
    <name type="scientific">Turnera subulata</name>
    <dbReference type="NCBI Taxonomy" id="218843"/>
    <lineage>
        <taxon>Eukaryota</taxon>
        <taxon>Viridiplantae</taxon>
        <taxon>Streptophyta</taxon>
        <taxon>Embryophyta</taxon>
        <taxon>Tracheophyta</taxon>
        <taxon>Spermatophyta</taxon>
        <taxon>Magnoliopsida</taxon>
        <taxon>eudicotyledons</taxon>
        <taxon>Gunneridae</taxon>
        <taxon>Pentapetalae</taxon>
        <taxon>rosids</taxon>
        <taxon>fabids</taxon>
        <taxon>Malpighiales</taxon>
        <taxon>Passifloraceae</taxon>
        <taxon>Turnera</taxon>
    </lineage>
</organism>